<sequence>MSLLHSIKMRDPAQPTTLEVVLGYPGFHALTLFHPLAALLWKMEMRGLARFWANIGRMFTGIEIHPQAKIGKNLFIDHGTGVVIGQTAVIGDGCTIYQGVTLGGKGKEGAGQPRHPTIGNNVIIGAYAQVLGNITIGDYVRIGANAVVTKPVEDHAVMAGNPAKMIGRAEEKPAPYGLCENVPAPEDAGAVDDTLARLQSIRQPIK</sequence>
<evidence type="ECO:0000256" key="6">
    <source>
        <dbReference type="ARBA" id="ARBA00049486"/>
    </source>
</evidence>
<evidence type="ECO:0000256" key="7">
    <source>
        <dbReference type="PIRNR" id="PIRNR000441"/>
    </source>
</evidence>
<dbReference type="CDD" id="cd03354">
    <property type="entry name" value="LbH_SAT"/>
    <property type="match status" value="1"/>
</dbReference>
<proteinExistence type="inferred from homology"/>
<dbReference type="FunFam" id="2.160.10.10:FF:000007">
    <property type="entry name" value="Serine acetyltransferase"/>
    <property type="match status" value="1"/>
</dbReference>
<dbReference type="AlphaFoldDB" id="A0A2W5C0J6"/>
<dbReference type="InterPro" id="IPR011004">
    <property type="entry name" value="Trimer_LpxA-like_sf"/>
</dbReference>
<evidence type="ECO:0000256" key="1">
    <source>
        <dbReference type="ARBA" id="ARBA00007274"/>
    </source>
</evidence>
<evidence type="ECO:0000313" key="8">
    <source>
        <dbReference type="EMBL" id="PZO88845.1"/>
    </source>
</evidence>
<evidence type="ECO:0000256" key="4">
    <source>
        <dbReference type="ARBA" id="ARBA00022737"/>
    </source>
</evidence>
<dbReference type="Gene3D" id="2.160.10.10">
    <property type="entry name" value="Hexapeptide repeat proteins"/>
    <property type="match status" value="1"/>
</dbReference>
<evidence type="ECO:0000256" key="3">
    <source>
        <dbReference type="ARBA" id="ARBA00022679"/>
    </source>
</evidence>
<dbReference type="Proteomes" id="UP000249557">
    <property type="component" value="Unassembled WGS sequence"/>
</dbReference>
<dbReference type="InterPro" id="IPR005881">
    <property type="entry name" value="Ser_O-AcTrfase"/>
</dbReference>
<keyword evidence="5 7" id="KW-0012">Acyltransferase</keyword>
<dbReference type="InterPro" id="IPR018357">
    <property type="entry name" value="Hexapep_transf_CS"/>
</dbReference>
<dbReference type="Pfam" id="PF00132">
    <property type="entry name" value="Hexapep"/>
    <property type="match status" value="1"/>
</dbReference>
<comment type="caution">
    <text evidence="8">The sequence shown here is derived from an EMBL/GenBank/DDBJ whole genome shotgun (WGS) entry which is preliminary data.</text>
</comment>
<gene>
    <name evidence="8" type="ORF">DI626_00795</name>
</gene>
<dbReference type="PIRSF" id="PIRSF000441">
    <property type="entry name" value="CysE"/>
    <property type="match status" value="1"/>
</dbReference>
<keyword evidence="3 7" id="KW-0808">Transferase</keyword>
<name>A0A2W5C0J6_9BACT</name>
<dbReference type="InterPro" id="IPR001451">
    <property type="entry name" value="Hexapep"/>
</dbReference>
<keyword evidence="4" id="KW-0677">Repeat</keyword>
<comment type="catalytic activity">
    <reaction evidence="6 7">
        <text>L-serine + acetyl-CoA = O-acetyl-L-serine + CoA</text>
        <dbReference type="Rhea" id="RHEA:24560"/>
        <dbReference type="ChEBI" id="CHEBI:33384"/>
        <dbReference type="ChEBI" id="CHEBI:57287"/>
        <dbReference type="ChEBI" id="CHEBI:57288"/>
        <dbReference type="ChEBI" id="CHEBI:58340"/>
        <dbReference type="EC" id="2.3.1.30"/>
    </reaction>
</comment>
<dbReference type="NCBIfam" id="NF041874">
    <property type="entry name" value="EPS_EpsC"/>
    <property type="match status" value="1"/>
</dbReference>
<dbReference type="PANTHER" id="PTHR42811">
    <property type="entry name" value="SERINE ACETYLTRANSFERASE"/>
    <property type="match status" value="1"/>
</dbReference>
<evidence type="ECO:0000313" key="9">
    <source>
        <dbReference type="Proteomes" id="UP000249557"/>
    </source>
</evidence>
<dbReference type="SUPFAM" id="SSF51161">
    <property type="entry name" value="Trimeric LpxA-like enzymes"/>
    <property type="match status" value="1"/>
</dbReference>
<dbReference type="InterPro" id="IPR053376">
    <property type="entry name" value="Serine_acetyltransferase"/>
</dbReference>
<reference evidence="8 9" key="1">
    <citation type="submission" date="2017-08" db="EMBL/GenBank/DDBJ databases">
        <title>Infants hospitalized years apart are colonized by the same room-sourced microbial strains.</title>
        <authorList>
            <person name="Brooks B."/>
            <person name="Olm M.R."/>
            <person name="Firek B.A."/>
            <person name="Baker R."/>
            <person name="Thomas B.C."/>
            <person name="Morowitz M.J."/>
            <person name="Banfield J.F."/>
        </authorList>
    </citation>
    <scope>NUCLEOTIDE SEQUENCE [LARGE SCALE GENOMIC DNA]</scope>
    <source>
        <strain evidence="8">S2_018_000_R2_104</strain>
    </source>
</reference>
<keyword evidence="2" id="KW-0028">Amino-acid biosynthesis</keyword>
<comment type="similarity">
    <text evidence="1 7">Belongs to the transferase hexapeptide repeat family.</text>
</comment>
<evidence type="ECO:0000256" key="5">
    <source>
        <dbReference type="ARBA" id="ARBA00023315"/>
    </source>
</evidence>
<dbReference type="PROSITE" id="PS00101">
    <property type="entry name" value="HEXAPEP_TRANSFERASES"/>
    <property type="match status" value="1"/>
</dbReference>
<dbReference type="GO" id="GO:0005737">
    <property type="term" value="C:cytoplasm"/>
    <property type="evidence" value="ECO:0007669"/>
    <property type="project" value="InterPro"/>
</dbReference>
<evidence type="ECO:0000256" key="2">
    <source>
        <dbReference type="ARBA" id="ARBA00022605"/>
    </source>
</evidence>
<protein>
    <recommendedName>
        <fullName evidence="7">Serine acetyltransferase</fullName>
        <ecNumber evidence="7">2.3.1.30</ecNumber>
    </recommendedName>
</protein>
<dbReference type="InterPro" id="IPR045304">
    <property type="entry name" value="LbH_SAT"/>
</dbReference>
<dbReference type="GO" id="GO:0009001">
    <property type="term" value="F:serine O-acetyltransferase activity"/>
    <property type="evidence" value="ECO:0007669"/>
    <property type="project" value="UniProtKB-EC"/>
</dbReference>
<dbReference type="Gene3D" id="1.10.3130.10">
    <property type="entry name" value="serine acetyltransferase, domain 1"/>
    <property type="match status" value="1"/>
</dbReference>
<dbReference type="EMBL" id="QFNK01000006">
    <property type="protein sequence ID" value="PZO88845.1"/>
    <property type="molecule type" value="Genomic_DNA"/>
</dbReference>
<dbReference type="EC" id="2.3.1.30" evidence="7"/>
<accession>A0A2W5C0J6</accession>
<dbReference type="InterPro" id="IPR042122">
    <property type="entry name" value="Ser_AcTrfase_N_sf"/>
</dbReference>
<organism evidence="8 9">
    <name type="scientific">Micavibrio aeruginosavorus</name>
    <dbReference type="NCBI Taxonomy" id="349221"/>
    <lineage>
        <taxon>Bacteria</taxon>
        <taxon>Pseudomonadati</taxon>
        <taxon>Bdellovibrionota</taxon>
        <taxon>Bdellovibrionia</taxon>
        <taxon>Bdellovibrionales</taxon>
        <taxon>Pseudobdellovibrionaceae</taxon>
        <taxon>Micavibrio</taxon>
    </lineage>
</organism>
<dbReference type="GO" id="GO:0006535">
    <property type="term" value="P:cysteine biosynthetic process from serine"/>
    <property type="evidence" value="ECO:0007669"/>
    <property type="project" value="InterPro"/>
</dbReference>